<dbReference type="Gene3D" id="2.60.40.1180">
    <property type="entry name" value="Golgi alpha-mannosidase II"/>
    <property type="match status" value="1"/>
</dbReference>
<dbReference type="SUPFAM" id="SSF51445">
    <property type="entry name" value="(Trans)glycosidases"/>
    <property type="match status" value="1"/>
</dbReference>
<dbReference type="PANTHER" id="PTHR11069:SF23">
    <property type="entry name" value="LYSOSOMAL ACID GLUCOSYLCERAMIDASE"/>
    <property type="match status" value="1"/>
</dbReference>
<feature type="domain" description="Glycosyl hydrolase family 30 beta sandwich" evidence="6">
    <location>
        <begin position="399"/>
        <end position="446"/>
    </location>
</feature>
<feature type="domain" description="Glycosyl hydrolase family 59 catalytic" evidence="5">
    <location>
        <begin position="57"/>
        <end position="390"/>
    </location>
</feature>
<dbReference type="Proteomes" id="UP001172155">
    <property type="component" value="Unassembled WGS sequence"/>
</dbReference>
<dbReference type="Pfam" id="PF02057">
    <property type="entry name" value="Glyco_hydro_59"/>
    <property type="match status" value="1"/>
</dbReference>
<dbReference type="PANTHER" id="PTHR11069">
    <property type="entry name" value="GLUCOSYLCERAMIDASE"/>
    <property type="match status" value="1"/>
</dbReference>
<dbReference type="GO" id="GO:0016020">
    <property type="term" value="C:membrane"/>
    <property type="evidence" value="ECO:0007669"/>
    <property type="project" value="GOC"/>
</dbReference>
<organism evidence="7 8">
    <name type="scientific">Schizothecium vesticola</name>
    <dbReference type="NCBI Taxonomy" id="314040"/>
    <lineage>
        <taxon>Eukaryota</taxon>
        <taxon>Fungi</taxon>
        <taxon>Dikarya</taxon>
        <taxon>Ascomycota</taxon>
        <taxon>Pezizomycotina</taxon>
        <taxon>Sordariomycetes</taxon>
        <taxon>Sordariomycetidae</taxon>
        <taxon>Sordariales</taxon>
        <taxon>Schizotheciaceae</taxon>
        <taxon>Schizothecium</taxon>
    </lineage>
</organism>
<dbReference type="GO" id="GO:0004348">
    <property type="term" value="F:glucosylceramidase activity"/>
    <property type="evidence" value="ECO:0007669"/>
    <property type="project" value="InterPro"/>
</dbReference>
<evidence type="ECO:0000256" key="2">
    <source>
        <dbReference type="ARBA" id="ARBA00022729"/>
    </source>
</evidence>
<dbReference type="InterPro" id="IPR001139">
    <property type="entry name" value="Glyco_hydro_30"/>
</dbReference>
<comment type="caution">
    <text evidence="7">The sequence shown here is derived from an EMBL/GenBank/DDBJ whole genome shotgun (WGS) entry which is preliminary data.</text>
</comment>
<dbReference type="Pfam" id="PF17189">
    <property type="entry name" value="Glyco_hydro_30C"/>
    <property type="match status" value="1"/>
</dbReference>
<evidence type="ECO:0000256" key="3">
    <source>
        <dbReference type="ARBA" id="ARBA00022801"/>
    </source>
</evidence>
<dbReference type="InterPro" id="IPR033452">
    <property type="entry name" value="GH30_C"/>
</dbReference>
<proteinExistence type="inferred from homology"/>
<dbReference type="InterPro" id="IPR013780">
    <property type="entry name" value="Glyco_hydro_b"/>
</dbReference>
<evidence type="ECO:0000256" key="4">
    <source>
        <dbReference type="SAM" id="SignalP"/>
    </source>
</evidence>
<dbReference type="Gene3D" id="3.20.20.80">
    <property type="entry name" value="Glycosidases"/>
    <property type="match status" value="1"/>
</dbReference>
<reference evidence="7" key="1">
    <citation type="submission" date="2023-06" db="EMBL/GenBank/DDBJ databases">
        <title>Genome-scale phylogeny and comparative genomics of the fungal order Sordariales.</title>
        <authorList>
            <consortium name="Lawrence Berkeley National Laboratory"/>
            <person name="Hensen N."/>
            <person name="Bonometti L."/>
            <person name="Westerberg I."/>
            <person name="Brannstrom I.O."/>
            <person name="Guillou S."/>
            <person name="Cros-Aarteil S."/>
            <person name="Calhoun S."/>
            <person name="Haridas S."/>
            <person name="Kuo A."/>
            <person name="Mondo S."/>
            <person name="Pangilinan J."/>
            <person name="Riley R."/>
            <person name="LaButti K."/>
            <person name="Andreopoulos B."/>
            <person name="Lipzen A."/>
            <person name="Chen C."/>
            <person name="Yanf M."/>
            <person name="Daum C."/>
            <person name="Ng V."/>
            <person name="Clum A."/>
            <person name="Steindorff A."/>
            <person name="Ohm R."/>
            <person name="Martin F."/>
            <person name="Silar P."/>
            <person name="Natvig D."/>
            <person name="Lalanne C."/>
            <person name="Gautier V."/>
            <person name="Ament-velasquez S.L."/>
            <person name="Kruys A."/>
            <person name="Hutchinson M.I."/>
            <person name="Powell A.J."/>
            <person name="Barry K."/>
            <person name="Miller A.N."/>
            <person name="Grigoriev I.V."/>
            <person name="Debuchy R."/>
            <person name="Gladieux P."/>
            <person name="Thoren M.H."/>
            <person name="Johannesson H."/>
        </authorList>
    </citation>
    <scope>NUCLEOTIDE SEQUENCE</scope>
    <source>
        <strain evidence="7">SMH3187-1</strain>
    </source>
</reference>
<comment type="similarity">
    <text evidence="1">Belongs to the glycosyl hydrolase 30 family.</text>
</comment>
<evidence type="ECO:0000313" key="8">
    <source>
        <dbReference type="Proteomes" id="UP001172155"/>
    </source>
</evidence>
<keyword evidence="3 7" id="KW-0378">Hydrolase</keyword>
<protein>
    <submittedName>
        <fullName evidence="7">Glycoside hydrolase superfamily</fullName>
    </submittedName>
</protein>
<dbReference type="AlphaFoldDB" id="A0AA40F2R0"/>
<evidence type="ECO:0000256" key="1">
    <source>
        <dbReference type="ARBA" id="ARBA00005382"/>
    </source>
</evidence>
<evidence type="ECO:0000259" key="6">
    <source>
        <dbReference type="Pfam" id="PF17189"/>
    </source>
</evidence>
<dbReference type="InterPro" id="IPR049161">
    <property type="entry name" value="GH59_cat"/>
</dbReference>
<evidence type="ECO:0000313" key="7">
    <source>
        <dbReference type="EMBL" id="KAK0750083.1"/>
    </source>
</evidence>
<dbReference type="SUPFAM" id="SSF51011">
    <property type="entry name" value="Glycosyl hydrolase domain"/>
    <property type="match status" value="1"/>
</dbReference>
<dbReference type="GO" id="GO:0006680">
    <property type="term" value="P:glucosylceramide catabolic process"/>
    <property type="evidence" value="ECO:0007669"/>
    <property type="project" value="TreeGrafter"/>
</dbReference>
<gene>
    <name evidence="7" type="ORF">B0T18DRAFT_322335</name>
</gene>
<feature type="signal peptide" evidence="4">
    <location>
        <begin position="1"/>
        <end position="21"/>
    </location>
</feature>
<evidence type="ECO:0000259" key="5">
    <source>
        <dbReference type="Pfam" id="PF02057"/>
    </source>
</evidence>
<accession>A0AA40F2R0</accession>
<sequence length="490" mass="52407">MHLRRASIGVAILALATLASAIPQTTAEPARHVPLVVSPSIAYQTIEGFGFCQAFQRANALISLPEPHRTAVLDLLFNTTAGGAGFSILRIGLGSSPDSRGDHMNSPQPTVDSEFKWDGVDSGQVWVAQQAQRYGVETFIADAWSAPGYMKTNGRDDQGGWLCGVSGEGQGGLCGGVSWIKPYAEYLAKYVKAWVGAGIPIHSVGFLNEPNLIKNYATMQSNGYQAAEVAPVLIDALKEVGLPEVGVSCCEGQGWSYARDLLAEMQEAGAVEGTLKMITTHTYKGTPPGPDRPLNTTLPVWVTEISPIMDKLGFTQTWYSKHAENEGLLTAINIHTAIVTGNVSAYIYWIGVEANNFEPPMIWAPSRRRNATVPDGTAPYTIGSTYWAPAQFSRFIRPGAVRVDVKQGGEGAVDALLTSAYLNKDGSVVVQAINNGDEALSISLAGLSTDCKMGQWVTDGERKLTALEVVSGAEKVPLAKRSLTTLVFVC</sequence>
<keyword evidence="2 4" id="KW-0732">Signal</keyword>
<keyword evidence="8" id="KW-1185">Reference proteome</keyword>
<name>A0AA40F2R0_9PEZI</name>
<dbReference type="EMBL" id="JAUKUD010000003">
    <property type="protein sequence ID" value="KAK0750083.1"/>
    <property type="molecule type" value="Genomic_DNA"/>
</dbReference>
<feature type="chain" id="PRO_5041458077" evidence="4">
    <location>
        <begin position="22"/>
        <end position="490"/>
    </location>
</feature>
<dbReference type="InterPro" id="IPR017853">
    <property type="entry name" value="GH"/>
</dbReference>